<dbReference type="GeneID" id="20041370"/>
<dbReference type="RefSeq" id="YP_009051961.1">
    <property type="nucleotide sequence ID" value="NC_024694.1"/>
</dbReference>
<accession>A0A0A0Q923</accession>
<feature type="region of interest" description="Disordered" evidence="1">
    <location>
        <begin position="1"/>
        <end position="68"/>
    </location>
</feature>
<dbReference type="Proteomes" id="UP000125118">
    <property type="component" value="Genome"/>
</dbReference>
<proteinExistence type="predicted"/>
<name>A0A0A0Q923_9VIRU</name>
<dbReference type="KEGG" id="vg:20041370"/>
<dbReference type="EMBL" id="KJ206566">
    <property type="protein sequence ID" value="AIG71983.1"/>
    <property type="molecule type" value="Genomic_DNA"/>
</dbReference>
<evidence type="ECO:0000256" key="1">
    <source>
        <dbReference type="SAM" id="MobiDB-lite"/>
    </source>
</evidence>
<protein>
    <submittedName>
        <fullName evidence="2">Uncharacterized protein</fullName>
    </submittedName>
</protein>
<organism evidence="2 3">
    <name type="scientific">Human circovirus VS6600022</name>
    <dbReference type="NCBI Taxonomy" id="1525173"/>
    <lineage>
        <taxon>Viruses</taxon>
        <taxon>Monodnaviria</taxon>
        <taxon>Shotokuvirae</taxon>
        <taxon>Cressdnaviricota</taxon>
        <taxon>Arfiviricetes</taxon>
        <taxon>Ringavirales</taxon>
        <taxon>Pecoviridae</taxon>
        <taxon>Amaruvirus</taxon>
        <taxon>Amaruvirus aka</taxon>
    </lineage>
</organism>
<feature type="compositionally biased region" description="Low complexity" evidence="1">
    <location>
        <begin position="50"/>
        <end position="59"/>
    </location>
</feature>
<evidence type="ECO:0000313" key="3">
    <source>
        <dbReference type="Proteomes" id="UP000125118"/>
    </source>
</evidence>
<evidence type="ECO:0000313" key="2">
    <source>
        <dbReference type="EMBL" id="AIG71983.1"/>
    </source>
</evidence>
<reference evidence="2 3" key="1">
    <citation type="journal article" date="2014" name="Emerg. Infect. Dis.">
        <title>New viruses in idiopathic human diarrhea cases, the Netherlands.</title>
        <authorList>
            <person name="Smits S.L."/>
            <person name="Schapendonk C.M."/>
            <person name="van Beek J."/>
            <person name="Vennema H."/>
            <person name="Schurch A.C."/>
            <person name="Schipper D."/>
            <person name="Bodewes R."/>
            <person name="Haagmans B.L."/>
            <person name="Osterhaus A.D."/>
            <person name="Koopmans M.P."/>
        </authorList>
    </citation>
    <scope>NUCLEOTIDE SEQUENCE [LARGE SCALE GENOMIC DNA]</scope>
    <source>
        <strain evidence="2">VS6600022</strain>
    </source>
</reference>
<sequence>MVTQGKVLSGSMSLGDPYSPSTYSCVSPTSTKPASKPKEVASALPDCRRSSSPRQLPRSCGGANQESSMKIHTSYGVALPESTTSPDQAGDSPILSSFNIPKTSMNWSPHNWSEKQRHADQAWMENLYEDSQDPWIPYMSGMTTPTASERSTPVMESIQLPLPDFDDMSPLRIYIVCNKHKKARFLRHPKNHIFV</sequence>
<keyword evidence="3" id="KW-1185">Reference proteome</keyword>
<feature type="compositionally biased region" description="Polar residues" evidence="1">
    <location>
        <begin position="19"/>
        <end position="33"/>
    </location>
</feature>